<gene>
    <name evidence="1" type="ORF">EYF80_021287</name>
</gene>
<reference evidence="1 2" key="1">
    <citation type="submission" date="2019-03" db="EMBL/GenBank/DDBJ databases">
        <title>First draft genome of Liparis tanakae, snailfish: a comprehensive survey of snailfish specific genes.</title>
        <authorList>
            <person name="Kim W."/>
            <person name="Song I."/>
            <person name="Jeong J.-H."/>
            <person name="Kim D."/>
            <person name="Kim S."/>
            <person name="Ryu S."/>
            <person name="Song J.Y."/>
            <person name="Lee S.K."/>
        </authorList>
    </citation>
    <scope>NUCLEOTIDE SEQUENCE [LARGE SCALE GENOMIC DNA]</scope>
    <source>
        <tissue evidence="1">Muscle</tissue>
    </source>
</reference>
<evidence type="ECO:0000313" key="1">
    <source>
        <dbReference type="EMBL" id="TNN68502.1"/>
    </source>
</evidence>
<proteinExistence type="predicted"/>
<organism evidence="1 2">
    <name type="scientific">Liparis tanakae</name>
    <name type="common">Tanaka's snailfish</name>
    <dbReference type="NCBI Taxonomy" id="230148"/>
    <lineage>
        <taxon>Eukaryota</taxon>
        <taxon>Metazoa</taxon>
        <taxon>Chordata</taxon>
        <taxon>Craniata</taxon>
        <taxon>Vertebrata</taxon>
        <taxon>Euteleostomi</taxon>
        <taxon>Actinopterygii</taxon>
        <taxon>Neopterygii</taxon>
        <taxon>Teleostei</taxon>
        <taxon>Neoteleostei</taxon>
        <taxon>Acanthomorphata</taxon>
        <taxon>Eupercaria</taxon>
        <taxon>Perciformes</taxon>
        <taxon>Cottioidei</taxon>
        <taxon>Cottales</taxon>
        <taxon>Liparidae</taxon>
        <taxon>Liparis</taxon>
    </lineage>
</organism>
<dbReference type="EMBL" id="SRLO01000189">
    <property type="protein sequence ID" value="TNN68502.1"/>
    <property type="molecule type" value="Genomic_DNA"/>
</dbReference>
<dbReference type="AlphaFoldDB" id="A0A4Z2HUD4"/>
<sequence length="196" mass="21360">MAQMFLQRLSSPLVACWMESHSVSVEQASQSWRRTSHRFNTDATPVLCFSMSRCSSCNHTPADPHSGILPYYPSPSPKPWRCRIPKDGVKVRKRNGGGPNSSLESVCSAWKGKQSLGHPPGSDEVQQVLPALANFAEFVLDLGRLAVLAGPGQAGAHNLQLLLVLLSYTDLLLVVLVERHAGKLRRHGEDGVGKRG</sequence>
<evidence type="ECO:0000313" key="2">
    <source>
        <dbReference type="Proteomes" id="UP000314294"/>
    </source>
</evidence>
<protein>
    <submittedName>
        <fullName evidence="1">Uncharacterized protein</fullName>
    </submittedName>
</protein>
<accession>A0A4Z2HUD4</accession>
<comment type="caution">
    <text evidence="1">The sequence shown here is derived from an EMBL/GenBank/DDBJ whole genome shotgun (WGS) entry which is preliminary data.</text>
</comment>
<dbReference type="Proteomes" id="UP000314294">
    <property type="component" value="Unassembled WGS sequence"/>
</dbReference>
<name>A0A4Z2HUD4_9TELE</name>
<keyword evidence="2" id="KW-1185">Reference proteome</keyword>